<dbReference type="EMBL" id="CP042997">
    <property type="protein sequence ID" value="QEH38136.1"/>
    <property type="molecule type" value="Genomic_DNA"/>
</dbReference>
<keyword evidence="3" id="KW-0732">Signal</keyword>
<evidence type="ECO:0000256" key="3">
    <source>
        <dbReference type="SAM" id="SignalP"/>
    </source>
</evidence>
<dbReference type="SUPFAM" id="SSF50974">
    <property type="entry name" value="Nitrous oxide reductase, N-terminal domain"/>
    <property type="match status" value="1"/>
</dbReference>
<evidence type="ECO:0000256" key="2">
    <source>
        <dbReference type="SAM" id="MobiDB-lite"/>
    </source>
</evidence>
<feature type="region of interest" description="Disordered" evidence="2">
    <location>
        <begin position="98"/>
        <end position="117"/>
    </location>
</feature>
<gene>
    <name evidence="4" type="ORF">OJF2_67340</name>
</gene>
<dbReference type="KEGG" id="agv:OJF2_67340"/>
<feature type="signal peptide" evidence="3">
    <location>
        <begin position="1"/>
        <end position="19"/>
    </location>
</feature>
<keyword evidence="1" id="KW-0378">Hydrolase</keyword>
<dbReference type="PANTHER" id="PTHR47197:SF3">
    <property type="entry name" value="DIHYDRO-HEME D1 DEHYDROGENASE"/>
    <property type="match status" value="1"/>
</dbReference>
<feature type="chain" id="PRO_5022832062" evidence="3">
    <location>
        <begin position="20"/>
        <end position="891"/>
    </location>
</feature>
<dbReference type="InterPro" id="IPR019405">
    <property type="entry name" value="Lactonase_7-beta_prop"/>
</dbReference>
<dbReference type="Gene3D" id="2.130.10.10">
    <property type="entry name" value="YVTN repeat-like/Quinoprotein amine dehydrogenase"/>
    <property type="match status" value="2"/>
</dbReference>
<evidence type="ECO:0000313" key="5">
    <source>
        <dbReference type="Proteomes" id="UP000324233"/>
    </source>
</evidence>
<sequence length="891" mass="97298" precursor="true">MIRGWILTCWAVLVSAALGQVPSIESTADLVGRGRDNVISTPVNQVLTPYGRQVELDGLRPQAIALSPDGRRLLVSGKTSELLAIDPDQAKVVQRVALPPESQKQPPKVASPNILNPDRKGQVSYTGLIYAHSGRRVYLSNVDGSIKVFAVAGDGTIEPTHVFNLPEAKAPRRKEEIPSGLALSDDDTRLYVCGNLSNTLLEISTADGKVLRTWDVGVAPYDVVLAKGKAFVSNWGGRRPGPGDLTGPAGRGTVVRVDPVRHIASEGSVSVVDLAANRVSKELITGLHASGLAASPDRKFVVCANAGSDNLSLIDVDKEAVVETVWAKARPSDLFGASPNALAFDDAGKRLYVANGSQNAVAVLRFDPEDKGDTKLQGLIPAGWFPGAVLFDARRKVLCVANIKGLPERPKAQKNGSKGFNSHHYSGSVSLMPIPSKEDLPKLAERAAKNMRRGAIAQAALPARKGQPPRAIPERIGEPSLIEHVVYVIKENRTYDQIFGKLPRGRGHADLCVFGAEVTPNQHKMVDEFVLLDNTYCAGICSADGHQWSTTAFGTDYMEKSFAGFPRSYPDGMGEDEADALAYSPAGFLWDNAVAHKKSIRNYGEFMAPKVRWKDPKRKGSPDYLSCYRTWKGESGDVIFECEPSVESLRPFSPTDYVGWEMAVPDQFRADYVIRELKEFERKGEFPNLVLICLPNDHTSGTSFGSPTPASCMADNDLAFGRVVEALSHSRFWGKMAIFGIEDDPQAGWDHVSGYRTTAYCISPYAKRKAVVSTQYNTTSLIRTIEQILGLPPMNQFDASATPMFDCFTDKPDPTPFESVANKVPLDQMNPNPRAIRDEALRRDALVSAQLNFREVDKAPEDVLNRILWRAQKGTAVPYPEWAVTLVEDDD</sequence>
<dbReference type="OrthoDB" id="9772811at2"/>
<name>A0A5B9WC01_9BACT</name>
<dbReference type="InterPro" id="IPR051200">
    <property type="entry name" value="Host-pathogen_enzymatic-act"/>
</dbReference>
<dbReference type="AlphaFoldDB" id="A0A5B9WC01"/>
<evidence type="ECO:0000256" key="1">
    <source>
        <dbReference type="ARBA" id="ARBA00022801"/>
    </source>
</evidence>
<dbReference type="Gene3D" id="3.40.720.10">
    <property type="entry name" value="Alkaline Phosphatase, subunit A"/>
    <property type="match status" value="1"/>
</dbReference>
<dbReference type="GO" id="GO:0016788">
    <property type="term" value="F:hydrolase activity, acting on ester bonds"/>
    <property type="evidence" value="ECO:0007669"/>
    <property type="project" value="InterPro"/>
</dbReference>
<organism evidence="4 5">
    <name type="scientific">Aquisphaera giovannonii</name>
    <dbReference type="NCBI Taxonomy" id="406548"/>
    <lineage>
        <taxon>Bacteria</taxon>
        <taxon>Pseudomonadati</taxon>
        <taxon>Planctomycetota</taxon>
        <taxon>Planctomycetia</taxon>
        <taxon>Isosphaerales</taxon>
        <taxon>Isosphaeraceae</taxon>
        <taxon>Aquisphaera</taxon>
    </lineage>
</organism>
<reference evidence="4 5" key="1">
    <citation type="submission" date="2019-08" db="EMBL/GenBank/DDBJ databases">
        <title>Deep-cultivation of Planctomycetes and their phenomic and genomic characterization uncovers novel biology.</title>
        <authorList>
            <person name="Wiegand S."/>
            <person name="Jogler M."/>
            <person name="Boedeker C."/>
            <person name="Pinto D."/>
            <person name="Vollmers J."/>
            <person name="Rivas-Marin E."/>
            <person name="Kohn T."/>
            <person name="Peeters S.H."/>
            <person name="Heuer A."/>
            <person name="Rast P."/>
            <person name="Oberbeckmann S."/>
            <person name="Bunk B."/>
            <person name="Jeske O."/>
            <person name="Meyerdierks A."/>
            <person name="Storesund J.E."/>
            <person name="Kallscheuer N."/>
            <person name="Luecker S."/>
            <person name="Lage O.M."/>
            <person name="Pohl T."/>
            <person name="Merkel B.J."/>
            <person name="Hornburger P."/>
            <person name="Mueller R.-W."/>
            <person name="Bruemmer F."/>
            <person name="Labrenz M."/>
            <person name="Spormann A.M."/>
            <person name="Op den Camp H."/>
            <person name="Overmann J."/>
            <person name="Amann R."/>
            <person name="Jetten M.S.M."/>
            <person name="Mascher T."/>
            <person name="Medema M.H."/>
            <person name="Devos D.P."/>
            <person name="Kaster A.-K."/>
            <person name="Ovreas L."/>
            <person name="Rohde M."/>
            <person name="Galperin M.Y."/>
            <person name="Jogler C."/>
        </authorList>
    </citation>
    <scope>NUCLEOTIDE SEQUENCE [LARGE SCALE GENOMIC DNA]</scope>
    <source>
        <strain evidence="4 5">OJF2</strain>
    </source>
</reference>
<dbReference type="InterPro" id="IPR007312">
    <property type="entry name" value="Phosphoesterase"/>
</dbReference>
<dbReference type="InterPro" id="IPR017850">
    <property type="entry name" value="Alkaline_phosphatase_core_sf"/>
</dbReference>
<dbReference type="Pfam" id="PF10282">
    <property type="entry name" value="Lactonase"/>
    <property type="match status" value="1"/>
</dbReference>
<proteinExistence type="predicted"/>
<evidence type="ECO:0000313" key="4">
    <source>
        <dbReference type="EMBL" id="QEH38136.1"/>
    </source>
</evidence>
<dbReference type="PANTHER" id="PTHR47197">
    <property type="entry name" value="PROTEIN NIRF"/>
    <property type="match status" value="1"/>
</dbReference>
<dbReference type="InterPro" id="IPR011045">
    <property type="entry name" value="N2O_reductase_N"/>
</dbReference>
<dbReference type="RefSeq" id="WP_148597610.1">
    <property type="nucleotide sequence ID" value="NZ_CP042997.1"/>
</dbReference>
<keyword evidence="5" id="KW-1185">Reference proteome</keyword>
<dbReference type="Pfam" id="PF04185">
    <property type="entry name" value="Phosphoesterase"/>
    <property type="match status" value="1"/>
</dbReference>
<accession>A0A5B9WC01</accession>
<dbReference type="Proteomes" id="UP000324233">
    <property type="component" value="Chromosome"/>
</dbReference>
<dbReference type="InterPro" id="IPR015943">
    <property type="entry name" value="WD40/YVTN_repeat-like_dom_sf"/>
</dbReference>
<protein>
    <submittedName>
        <fullName evidence="4">Phosphoesterase family protein</fullName>
    </submittedName>
</protein>